<evidence type="ECO:0000313" key="2">
    <source>
        <dbReference type="Ensembl" id="ENSMCSP00000001558.1"/>
    </source>
</evidence>
<accession>A0A8C5T937</accession>
<dbReference type="Proteomes" id="UP000694560">
    <property type="component" value="Unplaced"/>
</dbReference>
<feature type="compositionally biased region" description="Polar residues" evidence="1">
    <location>
        <begin position="84"/>
        <end position="94"/>
    </location>
</feature>
<reference evidence="2" key="1">
    <citation type="submission" date="2025-08" db="UniProtKB">
        <authorList>
            <consortium name="Ensembl"/>
        </authorList>
    </citation>
    <scope>IDENTIFICATION</scope>
</reference>
<dbReference type="Ensembl" id="ENSMCST00000001595.1">
    <property type="protein sequence ID" value="ENSMCSP00000001558.1"/>
    <property type="gene ID" value="ENSMCSG00000001167.1"/>
</dbReference>
<feature type="region of interest" description="Disordered" evidence="1">
    <location>
        <begin position="71"/>
        <end position="101"/>
    </location>
</feature>
<proteinExistence type="predicted"/>
<protein>
    <submittedName>
        <fullName evidence="2">Uncharacterized protein</fullName>
    </submittedName>
</protein>
<keyword evidence="3" id="KW-1185">Reference proteome</keyword>
<reference evidence="2" key="2">
    <citation type="submission" date="2025-09" db="UniProtKB">
        <authorList>
            <consortium name="Ensembl"/>
        </authorList>
    </citation>
    <scope>IDENTIFICATION</scope>
</reference>
<evidence type="ECO:0000256" key="1">
    <source>
        <dbReference type="SAM" id="MobiDB-lite"/>
    </source>
</evidence>
<sequence length="101" mass="11373">MRAERIQTGNREMSNNIKESKGKAWCFEQLSKCNDSEKSSPFSVLPSPFTFRHHEGILHPYSGTLLNIPTNTHPSTALPDISFDTPNPSPNRYTSHARSKT</sequence>
<evidence type="ECO:0000313" key="3">
    <source>
        <dbReference type="Proteomes" id="UP000694560"/>
    </source>
</evidence>
<name>A0A8C5T937_9PASS</name>
<organism evidence="2 3">
    <name type="scientific">Malurus cyaneus samueli</name>
    <dbReference type="NCBI Taxonomy" id="2593467"/>
    <lineage>
        <taxon>Eukaryota</taxon>
        <taxon>Metazoa</taxon>
        <taxon>Chordata</taxon>
        <taxon>Craniata</taxon>
        <taxon>Vertebrata</taxon>
        <taxon>Euteleostomi</taxon>
        <taxon>Archelosauria</taxon>
        <taxon>Archosauria</taxon>
        <taxon>Dinosauria</taxon>
        <taxon>Saurischia</taxon>
        <taxon>Theropoda</taxon>
        <taxon>Coelurosauria</taxon>
        <taxon>Aves</taxon>
        <taxon>Neognathae</taxon>
        <taxon>Neoaves</taxon>
        <taxon>Telluraves</taxon>
        <taxon>Australaves</taxon>
        <taxon>Passeriformes</taxon>
        <taxon>Meliphagoidea</taxon>
        <taxon>Maluridae</taxon>
        <taxon>Malurus</taxon>
    </lineage>
</organism>
<dbReference type="AlphaFoldDB" id="A0A8C5T937"/>